<dbReference type="RefSeq" id="WP_116555181.1">
    <property type="nucleotide sequence ID" value="NZ_QCZG01000025.1"/>
</dbReference>
<protein>
    <submittedName>
        <fullName evidence="1">Uncharacterized protein</fullName>
    </submittedName>
</protein>
<gene>
    <name evidence="1" type="ORF">DCC39_12185</name>
</gene>
<comment type="caution">
    <text evidence="1">The sequence shown here is derived from an EMBL/GenBank/DDBJ whole genome shotgun (WGS) entry which is preliminary data.</text>
</comment>
<name>A0A2U1JYL5_9BACI</name>
<reference evidence="1 2" key="1">
    <citation type="submission" date="2018-04" db="EMBL/GenBank/DDBJ databases">
        <title>Camelliibacillus theae gen. nov., sp. nov., isolated from Pu'er tea.</title>
        <authorList>
            <person name="Niu L."/>
        </authorList>
    </citation>
    <scope>NUCLEOTIDE SEQUENCE [LARGE SCALE GENOMIC DNA]</scope>
    <source>
        <strain evidence="1 2">T8</strain>
    </source>
</reference>
<dbReference type="AlphaFoldDB" id="A0A2U1JYL5"/>
<organism evidence="1 2">
    <name type="scientific">Pueribacillus theae</name>
    <dbReference type="NCBI Taxonomy" id="2171751"/>
    <lineage>
        <taxon>Bacteria</taxon>
        <taxon>Bacillati</taxon>
        <taxon>Bacillota</taxon>
        <taxon>Bacilli</taxon>
        <taxon>Bacillales</taxon>
        <taxon>Bacillaceae</taxon>
        <taxon>Pueribacillus</taxon>
    </lineage>
</organism>
<sequence>MKKRAILLSALALAGYYLKDKERRDHLFEKINEVKNQFMNTNSSNHNKIPEEFPIEKGGHPYPQDFEDNKMVSEGSQYSVKYYNENEQ</sequence>
<proteinExistence type="predicted"/>
<evidence type="ECO:0000313" key="1">
    <source>
        <dbReference type="EMBL" id="PWA10039.1"/>
    </source>
</evidence>
<accession>A0A2U1JYL5</accession>
<dbReference type="OrthoDB" id="2390014at2"/>
<dbReference type="EMBL" id="QCZG01000025">
    <property type="protein sequence ID" value="PWA10039.1"/>
    <property type="molecule type" value="Genomic_DNA"/>
</dbReference>
<evidence type="ECO:0000313" key="2">
    <source>
        <dbReference type="Proteomes" id="UP000245998"/>
    </source>
</evidence>
<dbReference type="Proteomes" id="UP000245998">
    <property type="component" value="Unassembled WGS sequence"/>
</dbReference>
<keyword evidence="2" id="KW-1185">Reference proteome</keyword>